<sequence length="1243" mass="136150">MAKKGGMFYYADGIDKLLLFFGTLGSIGDGLMSPLTMVILSGVIDEYGTGGVFISNDIVDKYALKLLILAIGIATSAFIEGICWTRTAERQTSRLRMEYLKSVLRQEVGFFDTQVGSSTNFEVITAISGDAQLIQDVMAEKIPNCLTHLSALVSNIIVAFILSWRLAVSSLPFALMFVVPVLGIGVLLKGLGMKMQGAYNTGGGVAEQAISSIRTVYSYVGEQQTIHTFSNALQTSMELGIKQGLTKGLMIGSMGMIFVAWAFISWIGAYLVTEKGESGGRVFVSAICVITAGLSAMSALPNVPFISDATTATTKMFEMISQVPRIDSENHKGKTIPSVMGHIEFRNVEFSYPSRPDTPILQGLDLKVKAGKTIGLVGGSGSGKSTIISLLERFYDPIKGDILLDGHRIKGLQLKWLRSQMGLVNQEPVLFATSIKENILFGKEGVSTEFIELAAKAANAHDFIVKLPDGYETQVGQFGIQLSGGQKQRIAIARALLKEPKILLLDEATSALDTKSERVVQEALDQASVGRTTIIVAHRLTTIRKADKIVVLQSGKVIESGSHDELMWKNNGEDGGAYYQMVQLQQSATQNETVDNSYTPRSQRNLSYQTPTTPVSVRSSFQNSPISPISPTLSMAHSVQMYSFEESDDEYLIEKPERSPSQWRLLQMNAPEWKNALLGCFGASSFGAISPIHAYFLGSVVSVYFLPDKAKLKSETGFYCIVFVGLGVACFFTNLLQHYNFAVMGERLTKRVREKMLENVLTFEVGWFDRDENTSAAVCARLATEASLIRSLVGDRMSLLLQVFVSAFLSFLLALIITWRVSIVMIAVQPLLIASFYSKIVLMKSLSAKAKKAQNEGTQLASEAVVNHRTITAFASQERIMRLYAETLKGPRKQCIKQSWFSGLGFFTSQFVTTASISLAFWYGGREMNKGLVTPKEMFQVFFILMTTGKNIADAGSMSSDLSKGGGAVRSVLAILDRRSEIDPDDSEGLTIKRINGDIELKDVYFSYPSRPEQMILQGLSLKIEAGKTVALVGQSGSGKSTVIGMIERFYDPMRGSILIDERDLKDYNLRDLRLHIALVSQEPTLFAGSIRYNILYGKEEASESEIRKAAKLANAHEFISSMKDGYETYCGERGVQLSGGQKQRIALARAILKNPAILLLDEATSALDSVSENLVQEALEKMMVGRTCVVIAHRLSTIQKSDSIAVIGNGKVVEKGSHSELLSMGNKGSYHSLIKMQHFVSL</sequence>
<accession>A0ACB9G7T0</accession>
<keyword evidence="2" id="KW-1185">Reference proteome</keyword>
<evidence type="ECO:0000313" key="1">
    <source>
        <dbReference type="EMBL" id="KAI3779477.1"/>
    </source>
</evidence>
<gene>
    <name evidence="1" type="ORF">L2E82_09198</name>
</gene>
<comment type="caution">
    <text evidence="1">The sequence shown here is derived from an EMBL/GenBank/DDBJ whole genome shotgun (WGS) entry which is preliminary data.</text>
</comment>
<evidence type="ECO:0000313" key="2">
    <source>
        <dbReference type="Proteomes" id="UP001055811"/>
    </source>
</evidence>
<reference evidence="1 2" key="2">
    <citation type="journal article" date="2022" name="Mol. Ecol. Resour.">
        <title>The genomes of chicory, endive, great burdock and yacon provide insights into Asteraceae paleo-polyploidization history and plant inulin production.</title>
        <authorList>
            <person name="Fan W."/>
            <person name="Wang S."/>
            <person name="Wang H."/>
            <person name="Wang A."/>
            <person name="Jiang F."/>
            <person name="Liu H."/>
            <person name="Zhao H."/>
            <person name="Xu D."/>
            <person name="Zhang Y."/>
        </authorList>
    </citation>
    <scope>NUCLEOTIDE SEQUENCE [LARGE SCALE GENOMIC DNA]</scope>
    <source>
        <strain evidence="2">cv. Punajuju</strain>
        <tissue evidence="1">Leaves</tissue>
    </source>
</reference>
<proteinExistence type="predicted"/>
<reference evidence="2" key="1">
    <citation type="journal article" date="2022" name="Mol. Ecol. Resour.">
        <title>The genomes of chicory, endive, great burdock and yacon provide insights into Asteraceae palaeo-polyploidization history and plant inulin production.</title>
        <authorList>
            <person name="Fan W."/>
            <person name="Wang S."/>
            <person name="Wang H."/>
            <person name="Wang A."/>
            <person name="Jiang F."/>
            <person name="Liu H."/>
            <person name="Zhao H."/>
            <person name="Xu D."/>
            <person name="Zhang Y."/>
        </authorList>
    </citation>
    <scope>NUCLEOTIDE SEQUENCE [LARGE SCALE GENOMIC DNA]</scope>
    <source>
        <strain evidence="2">cv. Punajuju</strain>
    </source>
</reference>
<organism evidence="1 2">
    <name type="scientific">Cichorium intybus</name>
    <name type="common">Chicory</name>
    <dbReference type="NCBI Taxonomy" id="13427"/>
    <lineage>
        <taxon>Eukaryota</taxon>
        <taxon>Viridiplantae</taxon>
        <taxon>Streptophyta</taxon>
        <taxon>Embryophyta</taxon>
        <taxon>Tracheophyta</taxon>
        <taxon>Spermatophyta</taxon>
        <taxon>Magnoliopsida</taxon>
        <taxon>eudicotyledons</taxon>
        <taxon>Gunneridae</taxon>
        <taxon>Pentapetalae</taxon>
        <taxon>asterids</taxon>
        <taxon>campanulids</taxon>
        <taxon>Asterales</taxon>
        <taxon>Asteraceae</taxon>
        <taxon>Cichorioideae</taxon>
        <taxon>Cichorieae</taxon>
        <taxon>Cichoriinae</taxon>
        <taxon>Cichorium</taxon>
    </lineage>
</organism>
<name>A0ACB9G7T0_CICIN</name>
<protein>
    <submittedName>
        <fullName evidence="1">Uncharacterized protein</fullName>
    </submittedName>
</protein>
<dbReference type="EMBL" id="CM042010">
    <property type="protein sequence ID" value="KAI3779477.1"/>
    <property type="molecule type" value="Genomic_DNA"/>
</dbReference>
<dbReference type="Proteomes" id="UP001055811">
    <property type="component" value="Linkage Group LG02"/>
</dbReference>